<evidence type="ECO:0000313" key="6">
    <source>
        <dbReference type="Proteomes" id="UP001222403"/>
    </source>
</evidence>
<dbReference type="SUPFAM" id="SSF49401">
    <property type="entry name" value="Bacterial adhesins"/>
    <property type="match status" value="1"/>
</dbReference>
<reference evidence="4" key="2">
    <citation type="submission" date="2023-01" db="EMBL/GenBank/DDBJ databases">
        <title>The prevalence of carbapenem-resistant bacteria in aquaculture in China and the genetic diversity of carbapenem-resistant genes.</title>
        <authorList>
            <person name="Wen R."/>
        </authorList>
    </citation>
    <scope>NUCLEOTIDE SEQUENCE</scope>
    <source>
        <strain evidence="4">PVA41-chromosome</strain>
    </source>
</reference>
<dbReference type="Proteomes" id="UP001222403">
    <property type="component" value="Chromosome"/>
</dbReference>
<evidence type="ECO:0000259" key="2">
    <source>
        <dbReference type="Pfam" id="PF00419"/>
    </source>
</evidence>
<dbReference type="PANTHER" id="PTHR33420:SF26">
    <property type="entry name" value="FIMBRIAL SUBUNIT"/>
    <property type="match status" value="1"/>
</dbReference>
<name>A0AAX3S264_9GAMM</name>
<evidence type="ECO:0000313" key="4">
    <source>
        <dbReference type="EMBL" id="WFC07793.1"/>
    </source>
</evidence>
<sequence length="178" mass="18626">MKLKFILPILLLSVSAVGNVYALRDQGHGQIKFKGSIIDAPCSISPETKEIIELGQISNMALVIGGKSTPRPFEILLENCDVSKLTKGVQLTFSGAAASFDTTNKTLGIVGTGSGAGIQIANGSAGVITLGQPTPFQKIQNSNNTLQFSAYLVGNGGDIDTITVGEFSSVADFTLNYE</sequence>
<dbReference type="Proteomes" id="UP001057142">
    <property type="component" value="Chromosome"/>
</dbReference>
<protein>
    <submittedName>
        <fullName evidence="3 4">Fimbrial protein</fullName>
    </submittedName>
</protein>
<dbReference type="InterPro" id="IPR008966">
    <property type="entry name" value="Adhesion_dom_sf"/>
</dbReference>
<organism evidence="4 6">
    <name type="scientific">Providencia vermicola</name>
    <dbReference type="NCBI Taxonomy" id="333965"/>
    <lineage>
        <taxon>Bacteria</taxon>
        <taxon>Pseudomonadati</taxon>
        <taxon>Pseudomonadota</taxon>
        <taxon>Gammaproteobacteria</taxon>
        <taxon>Enterobacterales</taxon>
        <taxon>Morganellaceae</taxon>
        <taxon>Providencia</taxon>
    </lineage>
</organism>
<dbReference type="EMBL" id="CP097327">
    <property type="protein sequence ID" value="USB35287.1"/>
    <property type="molecule type" value="Genomic_DNA"/>
</dbReference>
<dbReference type="Pfam" id="PF00419">
    <property type="entry name" value="Fimbrial"/>
    <property type="match status" value="1"/>
</dbReference>
<keyword evidence="5" id="KW-1185">Reference proteome</keyword>
<reference evidence="3" key="1">
    <citation type="journal article" date="2022" name="Front. Microbiol.">
        <title>Identification of a novel aminoglycoside O-nucleotidyltransferase AadA33 in Providencia vermicola.</title>
        <authorList>
            <person name="Feng C."/>
            <person name="Gao M."/>
            <person name="Jiang W."/>
            <person name="Shi W."/>
            <person name="Li A."/>
            <person name="Liu S."/>
            <person name="Zhang L."/>
            <person name="Zhang X."/>
            <person name="Li Q."/>
            <person name="Lin H."/>
            <person name="Lu J."/>
            <person name="Li K."/>
            <person name="Zhang H."/>
            <person name="Hu Y."/>
            <person name="Bao Q."/>
            <person name="Lin X."/>
        </authorList>
    </citation>
    <scope>NUCLEOTIDE SEQUENCE</scope>
    <source>
        <strain evidence="3">P13</strain>
    </source>
</reference>
<dbReference type="InterPro" id="IPR036937">
    <property type="entry name" value="Adhesion_dom_fimbrial_sf"/>
</dbReference>
<accession>A0AAX3S264</accession>
<dbReference type="EMBL" id="CP116222">
    <property type="protein sequence ID" value="WFC07793.1"/>
    <property type="molecule type" value="Genomic_DNA"/>
</dbReference>
<feature type="signal peptide" evidence="1">
    <location>
        <begin position="1"/>
        <end position="22"/>
    </location>
</feature>
<dbReference type="InterPro" id="IPR050263">
    <property type="entry name" value="Bact_Fimbrial_Adh_Pro"/>
</dbReference>
<proteinExistence type="predicted"/>
<evidence type="ECO:0000313" key="3">
    <source>
        <dbReference type="EMBL" id="USB35287.1"/>
    </source>
</evidence>
<dbReference type="GO" id="GO:0043709">
    <property type="term" value="P:cell adhesion involved in single-species biofilm formation"/>
    <property type="evidence" value="ECO:0007669"/>
    <property type="project" value="TreeGrafter"/>
</dbReference>
<gene>
    <name evidence="3" type="ORF">M5J11_10530</name>
    <name evidence="4" type="ORF">PG365_05280</name>
</gene>
<feature type="domain" description="Fimbrial-type adhesion" evidence="2">
    <location>
        <begin position="31"/>
        <end position="177"/>
    </location>
</feature>
<dbReference type="InterPro" id="IPR000259">
    <property type="entry name" value="Adhesion_dom_fimbrial"/>
</dbReference>
<keyword evidence="1" id="KW-0732">Signal</keyword>
<dbReference type="RefSeq" id="WP_154622804.1">
    <property type="nucleotide sequence ID" value="NZ_CAXOHT010000003.1"/>
</dbReference>
<feature type="chain" id="PRO_5043388121" evidence="1">
    <location>
        <begin position="23"/>
        <end position="178"/>
    </location>
</feature>
<dbReference type="GO" id="GO:0009289">
    <property type="term" value="C:pilus"/>
    <property type="evidence" value="ECO:0007669"/>
    <property type="project" value="InterPro"/>
</dbReference>
<dbReference type="Gene3D" id="2.60.40.1090">
    <property type="entry name" value="Fimbrial-type adhesion domain"/>
    <property type="match status" value="1"/>
</dbReference>
<dbReference type="AlphaFoldDB" id="A0AAX3S264"/>
<dbReference type="PANTHER" id="PTHR33420">
    <property type="entry name" value="FIMBRIAL SUBUNIT ELFA-RELATED"/>
    <property type="match status" value="1"/>
</dbReference>
<evidence type="ECO:0000313" key="5">
    <source>
        <dbReference type="Proteomes" id="UP001057142"/>
    </source>
</evidence>
<evidence type="ECO:0000256" key="1">
    <source>
        <dbReference type="SAM" id="SignalP"/>
    </source>
</evidence>